<evidence type="ECO:0000256" key="2">
    <source>
        <dbReference type="ARBA" id="ARBA00004754"/>
    </source>
</evidence>
<keyword evidence="6" id="KW-0456">Lyase</keyword>
<dbReference type="PANTHER" id="PTHR43466:SF1">
    <property type="entry name" value="2-OXO-4-HYDROXY-4-CARBOXY-5-UREIDOIMIDAZOLINE DECARBOXYLASE-RELATED"/>
    <property type="match status" value="1"/>
</dbReference>
<dbReference type="Proteomes" id="UP000034098">
    <property type="component" value="Unassembled WGS sequence"/>
</dbReference>
<dbReference type="InterPro" id="IPR018020">
    <property type="entry name" value="OHCU_decarboxylase"/>
</dbReference>
<dbReference type="InterPro" id="IPR017595">
    <property type="entry name" value="OHCU_decarboxylase-2"/>
</dbReference>
<evidence type="ECO:0000256" key="6">
    <source>
        <dbReference type="ARBA" id="ARBA00023239"/>
    </source>
</evidence>
<evidence type="ECO:0000256" key="3">
    <source>
        <dbReference type="ARBA" id="ARBA00012257"/>
    </source>
</evidence>
<dbReference type="NCBIfam" id="NF010372">
    <property type="entry name" value="PRK13798.1"/>
    <property type="match status" value="1"/>
</dbReference>
<evidence type="ECO:0000313" key="9">
    <source>
        <dbReference type="Proteomes" id="UP000034098"/>
    </source>
</evidence>
<dbReference type="EC" id="4.1.1.97" evidence="3"/>
<dbReference type="Gene3D" id="1.10.3330.10">
    <property type="entry name" value="Oxo-4-hydroxy-4-carboxy-5-ureidoimidazoline decarboxylase"/>
    <property type="match status" value="1"/>
</dbReference>
<dbReference type="GO" id="GO:0051997">
    <property type="term" value="F:2-oxo-4-hydroxy-4-carboxy-5-ureidoimidazoline decarboxylase activity"/>
    <property type="evidence" value="ECO:0007669"/>
    <property type="project" value="UniProtKB-EC"/>
</dbReference>
<dbReference type="RefSeq" id="WP_045298138.1">
    <property type="nucleotide sequence ID" value="NZ_JYJA01000032.1"/>
</dbReference>
<dbReference type="EMBL" id="JYJA01000032">
    <property type="protein sequence ID" value="KJL43152.1"/>
    <property type="molecule type" value="Genomic_DNA"/>
</dbReference>
<name>A0A0M2H9B6_MICTR</name>
<organism evidence="8 9">
    <name type="scientific">Microbacterium trichothecenolyticum</name>
    <name type="common">Aureobacterium trichothecenolyticum</name>
    <dbReference type="NCBI Taxonomy" id="69370"/>
    <lineage>
        <taxon>Bacteria</taxon>
        <taxon>Bacillati</taxon>
        <taxon>Actinomycetota</taxon>
        <taxon>Actinomycetes</taxon>
        <taxon>Micrococcales</taxon>
        <taxon>Microbacteriaceae</taxon>
        <taxon>Microbacterium</taxon>
    </lineage>
</organism>
<evidence type="ECO:0000256" key="5">
    <source>
        <dbReference type="ARBA" id="ARBA00022793"/>
    </source>
</evidence>
<gene>
    <name evidence="8" type="ORF">RS82_01646</name>
</gene>
<dbReference type="Pfam" id="PF09349">
    <property type="entry name" value="OHCU_decarbox"/>
    <property type="match status" value="1"/>
</dbReference>
<protein>
    <recommendedName>
        <fullName evidence="3">2-oxo-4-hydroxy-4-carboxy-5-ureidoimidazoline decarboxylase</fullName>
        <ecNumber evidence="3">4.1.1.97</ecNumber>
    </recommendedName>
</protein>
<dbReference type="SUPFAM" id="SSF158694">
    <property type="entry name" value="UraD-Like"/>
    <property type="match status" value="1"/>
</dbReference>
<dbReference type="PANTHER" id="PTHR43466">
    <property type="entry name" value="2-OXO-4-HYDROXY-4-CARBOXY-5-UREIDOIMIDAZOLINE DECARBOXYLASE-RELATED"/>
    <property type="match status" value="1"/>
</dbReference>
<proteinExistence type="predicted"/>
<comment type="caution">
    <text evidence="8">The sequence shown here is derived from an EMBL/GenBank/DDBJ whole genome shotgun (WGS) entry which is preliminary data.</text>
</comment>
<keyword evidence="5" id="KW-0210">Decarboxylase</keyword>
<reference evidence="8 9" key="1">
    <citation type="submission" date="2015-02" db="EMBL/GenBank/DDBJ databases">
        <title>Draft genome sequences of ten Microbacterium spp. with emphasis on heavy metal contaminated environments.</title>
        <authorList>
            <person name="Corretto E."/>
        </authorList>
    </citation>
    <scope>NUCLEOTIDE SEQUENCE [LARGE SCALE GENOMIC DNA]</scope>
    <source>
        <strain evidence="8 9">DSM 8608</strain>
    </source>
</reference>
<dbReference type="OrthoDB" id="5243781at2"/>
<accession>A0A0M2H9B6</accession>
<dbReference type="GO" id="GO:0019628">
    <property type="term" value="P:urate catabolic process"/>
    <property type="evidence" value="ECO:0007669"/>
    <property type="project" value="TreeGrafter"/>
</dbReference>
<comment type="catalytic activity">
    <reaction evidence="1">
        <text>5-hydroxy-2-oxo-4-ureido-2,5-dihydro-1H-imidazole-5-carboxylate + H(+) = (S)-allantoin + CO2</text>
        <dbReference type="Rhea" id="RHEA:26301"/>
        <dbReference type="ChEBI" id="CHEBI:15378"/>
        <dbReference type="ChEBI" id="CHEBI:15678"/>
        <dbReference type="ChEBI" id="CHEBI:16526"/>
        <dbReference type="ChEBI" id="CHEBI:58639"/>
        <dbReference type="EC" id="4.1.1.97"/>
    </reaction>
</comment>
<evidence type="ECO:0000313" key="8">
    <source>
        <dbReference type="EMBL" id="KJL43152.1"/>
    </source>
</evidence>
<keyword evidence="9" id="KW-1185">Reference proteome</keyword>
<evidence type="ECO:0000256" key="4">
    <source>
        <dbReference type="ARBA" id="ARBA00022631"/>
    </source>
</evidence>
<dbReference type="PATRIC" id="fig|69370.6.peg.1676"/>
<dbReference type="InterPro" id="IPR036778">
    <property type="entry name" value="OHCU_decarboxylase_sf"/>
</dbReference>
<dbReference type="GO" id="GO:0006144">
    <property type="term" value="P:purine nucleobase metabolic process"/>
    <property type="evidence" value="ECO:0007669"/>
    <property type="project" value="UniProtKB-KW"/>
</dbReference>
<comment type="pathway">
    <text evidence="2">Purine metabolism; urate degradation; (S)-allantoin from urate: step 3/3.</text>
</comment>
<evidence type="ECO:0000259" key="7">
    <source>
        <dbReference type="Pfam" id="PF09349"/>
    </source>
</evidence>
<dbReference type="AlphaFoldDB" id="A0A0M2H9B6"/>
<keyword evidence="4" id="KW-0659">Purine metabolism</keyword>
<sequence>MELDAFNRLDAEAARAVVRRCVDIDRWVDAVVSGRPYATTADLLAAARTSAAPWTVAEIDGALAHHPRIGERASGAGAEASLSRSEQAGIGMPSADVAAALAAGNRAYEEKFSRVFLVRAAGRSADEILGALSERLAHTEEEEMPVVAEQLRQIAVLRLEGIIGS</sequence>
<dbReference type="NCBIfam" id="TIGR03180">
    <property type="entry name" value="UraD_2"/>
    <property type="match status" value="1"/>
</dbReference>
<evidence type="ECO:0000256" key="1">
    <source>
        <dbReference type="ARBA" id="ARBA00001163"/>
    </source>
</evidence>
<feature type="domain" description="Oxo-4-hydroxy-4-carboxy-5-ureidoimidazoline decarboxylase" evidence="7">
    <location>
        <begin position="7"/>
        <end position="160"/>
    </location>
</feature>